<organism evidence="10 11">
    <name type="scientific">Durusdinium trenchii</name>
    <dbReference type="NCBI Taxonomy" id="1381693"/>
    <lineage>
        <taxon>Eukaryota</taxon>
        <taxon>Sar</taxon>
        <taxon>Alveolata</taxon>
        <taxon>Dinophyceae</taxon>
        <taxon>Suessiales</taxon>
        <taxon>Symbiodiniaceae</taxon>
        <taxon>Durusdinium</taxon>
    </lineage>
</organism>
<evidence type="ECO:0000313" key="10">
    <source>
        <dbReference type="EMBL" id="CAK8985695.1"/>
    </source>
</evidence>
<name>A0ABP0H6L4_9DINO</name>
<comment type="caution">
    <text evidence="10">The sequence shown here is derived from an EMBL/GenBank/DDBJ whole genome shotgun (WGS) entry which is preliminary data.</text>
</comment>
<proteinExistence type="inferred from homology"/>
<dbReference type="PANTHER" id="PTHR23505">
    <property type="entry name" value="SPINSTER"/>
    <property type="match status" value="1"/>
</dbReference>
<feature type="compositionally biased region" description="Basic and acidic residues" evidence="7">
    <location>
        <begin position="10"/>
        <end position="20"/>
    </location>
</feature>
<feature type="region of interest" description="Disordered" evidence="7">
    <location>
        <begin position="353"/>
        <end position="373"/>
    </location>
</feature>
<feature type="transmembrane region" description="Helical" evidence="8">
    <location>
        <begin position="92"/>
        <end position="110"/>
    </location>
</feature>
<dbReference type="SUPFAM" id="SSF103473">
    <property type="entry name" value="MFS general substrate transporter"/>
    <property type="match status" value="1"/>
</dbReference>
<evidence type="ECO:0000256" key="1">
    <source>
        <dbReference type="ARBA" id="ARBA00004141"/>
    </source>
</evidence>
<protein>
    <submittedName>
        <fullName evidence="10">Cyclin-dependent kinase 1 (CDK1) (Cell division control protein 2 homolog) (Cell division protein kinase 1) (p34 protein kinase)</fullName>
    </submittedName>
</protein>
<dbReference type="EMBL" id="CAXAMM010000048">
    <property type="protein sequence ID" value="CAK8985695.1"/>
    <property type="molecule type" value="Genomic_DNA"/>
</dbReference>
<keyword evidence="3 8" id="KW-0812">Transmembrane</keyword>
<feature type="region of interest" description="Disordered" evidence="7">
    <location>
        <begin position="456"/>
        <end position="495"/>
    </location>
</feature>
<dbReference type="PROSITE" id="PS50011">
    <property type="entry name" value="PROTEIN_KINASE_DOM"/>
    <property type="match status" value="1"/>
</dbReference>
<dbReference type="SMART" id="SM00220">
    <property type="entry name" value="S_TKc"/>
    <property type="match status" value="1"/>
</dbReference>
<dbReference type="InterPro" id="IPR011701">
    <property type="entry name" value="MFS"/>
</dbReference>
<accession>A0ABP0H6L4</accession>
<keyword evidence="10" id="KW-0808">Transferase</keyword>
<sequence length="1216" mass="138917">MHLAAPSQHAEVDEATRQESSRRDATLAALFVLSMLKGADIQMLPASFRAMEHDLHYSPSQLAMIALCQGVACAVTGPVWGNLVDSGASRKFLLQVGAGLWGICTFQLALTSSFTTIIALRVLNGAALAMIVPVVQSMVADLTNVTNCGSAFGKVSCAHSVGQVMACLMVTPISEMWLHGMRGWRLSLGAFGLLSLLTIPFLRIMVYEEPRVWNPRRFGIMRELRTMWQFLKIRSFTVPTLDGMMQPDSGFFGYGDEEQYLKPPPPSPPDLPEVKDPWVREWKRACDENRPWLQLGFTAESGHYPWCSLCGKWAGEEHLNSKKCHQRREAHNISLSRHLQDLIEKDGFATGYSESRRRREVTEPEPVPAPAPVSVVPRSTWRRRRCLNSYCTYLAHQQLSEFEGYCCKACHKWEKEGYKKKTNHGIRCQREQAPESFPAAPGPPEGGNWAQAAQAALRPQGELPVATQRDPETWRCPEPSPRRYPEPEDEPDDNQELPYSTVGRLAFETQFHIWEISVTEGVDASARQVHVQKPGKIHGDNLVIVPSNNGEALRMQVQEEQNLWITIAERNARWETEVTSPFHAPRNEWGATFASAKILEEDWRHADDQLVRADKKYAVFEEIQTHLRDALHDGVYETKKEDLDAAVAHRDECRYDAMIAYRAFEEHAATARRNTYNWHGGRRRIDAVQLARQRMEQLEEGNKLNMDLEMKVLAEQHFKVVVYRNKMRSADTEWLNQRDLGQAPGEAEEDLRRTRDRHRAQEKAETRIYFEKMARLCALAHQLAPEMLPELRKHTDKSLETSLRKLKPQDQIEVLKVLDHNISISHYDPEQLSQATPLSGSGARHAVYEMRYEGSPCVVKVFDLHTHRGLPGFIQEVMLHVRLRHPLVVPLRRAFIDHKEHRGFLQFDRYDCNLGEHLSRISRPQRVPHRFGEPATVGVVDQMPRRIAHLMIQSIAHVHSHGIVHGDLKPSNWLYDGKNKVPILCDFETARDHDVGVTVTSKIQSQGFQAPELQDPSARPTLESDVFALGRSIQNVLSCVPESRPSEKSELHSFVSKMVCQNPMERIAAKDAAQAWWQEMLSCTSDGYEHIVRADEVLYTQAECSPHFKDKRSLQQLIDAIMKDPEYPLKDDRLIIDVVKKGSALLSVDNRRLYCFHQAQRQLRNTTVWIKIREHPHSMVQERFVRHFETTNGGKSILVRMPKMWTGDWQPGQNLR</sequence>
<evidence type="ECO:0000256" key="3">
    <source>
        <dbReference type="ARBA" id="ARBA00022692"/>
    </source>
</evidence>
<feature type="compositionally biased region" description="Basic and acidic residues" evidence="7">
    <location>
        <begin position="469"/>
        <end position="486"/>
    </location>
</feature>
<keyword evidence="10" id="KW-0418">Kinase</keyword>
<evidence type="ECO:0000256" key="6">
    <source>
        <dbReference type="ARBA" id="ARBA00024338"/>
    </source>
</evidence>
<dbReference type="GO" id="GO:0016301">
    <property type="term" value="F:kinase activity"/>
    <property type="evidence" value="ECO:0007669"/>
    <property type="project" value="UniProtKB-KW"/>
</dbReference>
<keyword evidence="2" id="KW-0813">Transport</keyword>
<evidence type="ECO:0000259" key="9">
    <source>
        <dbReference type="PROSITE" id="PS50011"/>
    </source>
</evidence>
<keyword evidence="5 8" id="KW-0472">Membrane</keyword>
<dbReference type="InterPro" id="IPR044770">
    <property type="entry name" value="MFS_spinster-like"/>
</dbReference>
<dbReference type="CDD" id="cd00180">
    <property type="entry name" value="PKc"/>
    <property type="match status" value="1"/>
</dbReference>
<keyword evidence="4 8" id="KW-1133">Transmembrane helix</keyword>
<dbReference type="SUPFAM" id="SSF56112">
    <property type="entry name" value="Protein kinase-like (PK-like)"/>
    <property type="match status" value="1"/>
</dbReference>
<reference evidence="10 11" key="1">
    <citation type="submission" date="2024-02" db="EMBL/GenBank/DDBJ databases">
        <authorList>
            <person name="Chen Y."/>
            <person name="Shah S."/>
            <person name="Dougan E. K."/>
            <person name="Thang M."/>
            <person name="Chan C."/>
        </authorList>
    </citation>
    <scope>NUCLEOTIDE SEQUENCE [LARGE SCALE GENOMIC DNA]</scope>
</reference>
<dbReference type="Proteomes" id="UP001642464">
    <property type="component" value="Unassembled WGS sequence"/>
</dbReference>
<comment type="subcellular location">
    <subcellularLocation>
        <location evidence="1">Membrane</location>
        <topology evidence="1">Multi-pass membrane protein</topology>
    </subcellularLocation>
</comment>
<dbReference type="InterPro" id="IPR011009">
    <property type="entry name" value="Kinase-like_dom_sf"/>
</dbReference>
<evidence type="ECO:0000256" key="7">
    <source>
        <dbReference type="SAM" id="MobiDB-lite"/>
    </source>
</evidence>
<dbReference type="Pfam" id="PF07690">
    <property type="entry name" value="MFS_1"/>
    <property type="match status" value="1"/>
</dbReference>
<feature type="transmembrane region" description="Helical" evidence="8">
    <location>
        <begin position="60"/>
        <end position="80"/>
    </location>
</feature>
<gene>
    <name evidence="10" type="ORF">SCF082_LOCUS245</name>
</gene>
<keyword evidence="11" id="KW-1185">Reference proteome</keyword>
<evidence type="ECO:0000313" key="11">
    <source>
        <dbReference type="Proteomes" id="UP001642464"/>
    </source>
</evidence>
<dbReference type="InterPro" id="IPR000719">
    <property type="entry name" value="Prot_kinase_dom"/>
</dbReference>
<dbReference type="Pfam" id="PF00069">
    <property type="entry name" value="Pkinase"/>
    <property type="match status" value="1"/>
</dbReference>
<comment type="similarity">
    <text evidence="6">Belongs to the major facilitator superfamily. Spinster (TC 2.A.1.49) family.</text>
</comment>
<feature type="region of interest" description="Disordered" evidence="7">
    <location>
        <begin position="1"/>
        <end position="20"/>
    </location>
</feature>
<dbReference type="InterPro" id="IPR036259">
    <property type="entry name" value="MFS_trans_sf"/>
</dbReference>
<feature type="domain" description="Protein kinase" evidence="9">
    <location>
        <begin position="833"/>
        <end position="1081"/>
    </location>
</feature>
<evidence type="ECO:0000256" key="4">
    <source>
        <dbReference type="ARBA" id="ARBA00022989"/>
    </source>
</evidence>
<dbReference type="PANTHER" id="PTHR23505:SF52">
    <property type="entry name" value="MAJOR FACILITATOR SUPERFAMILY PROTEIN"/>
    <property type="match status" value="1"/>
</dbReference>
<dbReference type="Gene3D" id="1.10.510.10">
    <property type="entry name" value="Transferase(Phosphotransferase) domain 1"/>
    <property type="match status" value="1"/>
</dbReference>
<evidence type="ECO:0000256" key="5">
    <source>
        <dbReference type="ARBA" id="ARBA00023136"/>
    </source>
</evidence>
<dbReference type="Gene3D" id="1.20.1250.20">
    <property type="entry name" value="MFS general substrate transporter like domains"/>
    <property type="match status" value="1"/>
</dbReference>
<evidence type="ECO:0000256" key="2">
    <source>
        <dbReference type="ARBA" id="ARBA00022448"/>
    </source>
</evidence>
<evidence type="ECO:0000256" key="8">
    <source>
        <dbReference type="SAM" id="Phobius"/>
    </source>
</evidence>